<dbReference type="AlphaFoldDB" id="A0A1Q3C2S4"/>
<dbReference type="PANTHER" id="PTHR31355">
    <property type="entry name" value="MICROTUBULE-ASSOCIATED PROTEIN TORTIFOLIA1"/>
    <property type="match status" value="1"/>
</dbReference>
<dbReference type="Pfam" id="PF24714">
    <property type="entry name" value="TOR1L1_N"/>
    <property type="match status" value="1"/>
</dbReference>
<feature type="compositionally biased region" description="Basic and acidic residues" evidence="1">
    <location>
        <begin position="298"/>
        <end position="309"/>
    </location>
</feature>
<feature type="region of interest" description="Disordered" evidence="1">
    <location>
        <begin position="279"/>
        <end position="309"/>
    </location>
</feature>
<dbReference type="STRING" id="3775.A0A1Q3C2S4"/>
<dbReference type="InterPro" id="IPR057600">
    <property type="entry name" value="TORTIFOLIA1/SINE1-2_N"/>
</dbReference>
<dbReference type="GO" id="GO:0005874">
    <property type="term" value="C:microtubule"/>
    <property type="evidence" value="ECO:0007669"/>
    <property type="project" value="InterPro"/>
</dbReference>
<dbReference type="FunCoup" id="A0A1Q3C2S4">
    <property type="interactions" value="1266"/>
</dbReference>
<organism evidence="3 4">
    <name type="scientific">Cephalotus follicularis</name>
    <name type="common">Albany pitcher plant</name>
    <dbReference type="NCBI Taxonomy" id="3775"/>
    <lineage>
        <taxon>Eukaryota</taxon>
        <taxon>Viridiplantae</taxon>
        <taxon>Streptophyta</taxon>
        <taxon>Embryophyta</taxon>
        <taxon>Tracheophyta</taxon>
        <taxon>Spermatophyta</taxon>
        <taxon>Magnoliopsida</taxon>
        <taxon>eudicotyledons</taxon>
        <taxon>Gunneridae</taxon>
        <taxon>Pentapetalae</taxon>
        <taxon>rosids</taxon>
        <taxon>fabids</taxon>
        <taxon>Oxalidales</taxon>
        <taxon>Cephalotaceae</taxon>
        <taxon>Cephalotus</taxon>
    </lineage>
</organism>
<protein>
    <recommendedName>
        <fullName evidence="2">TORTIFOLIA1/SINE1-2 N-terminal domain-containing protein</fullName>
    </recommendedName>
</protein>
<feature type="domain" description="TORTIFOLIA1/SINE1-2 N-terminal" evidence="2">
    <location>
        <begin position="4"/>
        <end position="279"/>
    </location>
</feature>
<dbReference type="InterPro" id="IPR011989">
    <property type="entry name" value="ARM-like"/>
</dbReference>
<dbReference type="InterPro" id="IPR016024">
    <property type="entry name" value="ARM-type_fold"/>
</dbReference>
<gene>
    <name evidence="3" type="ORF">CFOL_v3_17858</name>
</gene>
<dbReference type="OrthoDB" id="1904066at2759"/>
<evidence type="ECO:0000256" key="1">
    <source>
        <dbReference type="SAM" id="MobiDB-lite"/>
    </source>
</evidence>
<feature type="non-terminal residue" evidence="3">
    <location>
        <position position="617"/>
    </location>
</feature>
<reference evidence="4" key="1">
    <citation type="submission" date="2016-04" db="EMBL/GenBank/DDBJ databases">
        <title>Cephalotus genome sequencing.</title>
        <authorList>
            <person name="Fukushima K."/>
            <person name="Hasebe M."/>
            <person name="Fang X."/>
        </authorList>
    </citation>
    <scope>NUCLEOTIDE SEQUENCE [LARGE SCALE GENOMIC DNA]</scope>
    <source>
        <strain evidence="4">cv. St1</strain>
    </source>
</reference>
<dbReference type="GO" id="GO:0008017">
    <property type="term" value="F:microtubule binding"/>
    <property type="evidence" value="ECO:0007669"/>
    <property type="project" value="InterPro"/>
</dbReference>
<dbReference type="FunFam" id="1.25.10.10:FF:000549">
    <property type="entry name" value="ARM repeat superfamily protein"/>
    <property type="match status" value="1"/>
</dbReference>
<dbReference type="PANTHER" id="PTHR31355:SF8">
    <property type="entry name" value="TORTIFOLIA1-LIKE PROTEIN 3"/>
    <property type="match status" value="1"/>
</dbReference>
<dbReference type="EMBL" id="BDDD01001229">
    <property type="protein sequence ID" value="GAV74378.1"/>
    <property type="molecule type" value="Genomic_DNA"/>
</dbReference>
<sequence length="617" mass="66779">MAQNLKQKILACLTKLSDRDTYTIAAAELNSIAQSLDPTTPELSTFIQCILSTDSSDKSAARKHCIFLISLLSEVHGDGISPYVTKILSHITRRLRDPDSSTRSACVSAVSSLSSNVTKLPLAAFLKPLSEALFTEQDANAQIGAALCLAAAIDGSPDPDPAGLGRMVPRLEKLMRSEGFRGKAGVLVVVGSVIGSGSCSGHGGGWWRSLVNCLVGFLSNEDWAARKAAAEALGRLAVVERDAMAEFKAGCLKVFESRRFDKVKAVREVMNQMMEAWKQVPDLEEPSPPPPPKSVASSKEDGRDGRCLIESKNSCTPVSVSTLMRKKPIAGIRSSPEGFATTSRKGSLLKSGIARKTTPAISQRKSVDWKVEIAVPNAGNLTGVCGNDLNERGENIIETAYKRPETKRELFGKNFEDKMHKFGGLRSGSRVAPCYAESLQSTILVSNATENIHENHKESEDLSLIRNQLVQIEKQQSNLLDLLQRFMGSSQNGMRSLETRVHGLEIALDEISYDLAVSSGRMSDSHGSTCCLLPGADFLSSKFWKKSEGRYTTSRLPASRATPLLTARHYGVDANGNAETFKLENHGLGLRVGGGLIVNPLAEIRRDSRGLSEVAHQ</sequence>
<dbReference type="Proteomes" id="UP000187406">
    <property type="component" value="Unassembled WGS sequence"/>
</dbReference>
<accession>A0A1Q3C2S4</accession>
<evidence type="ECO:0000313" key="4">
    <source>
        <dbReference type="Proteomes" id="UP000187406"/>
    </source>
</evidence>
<name>A0A1Q3C2S4_CEPFO</name>
<proteinExistence type="predicted"/>
<dbReference type="Gene3D" id="1.25.10.10">
    <property type="entry name" value="Leucine-rich Repeat Variant"/>
    <property type="match status" value="1"/>
</dbReference>
<dbReference type="InParanoid" id="A0A1Q3C2S4"/>
<evidence type="ECO:0000313" key="3">
    <source>
        <dbReference type="EMBL" id="GAV74378.1"/>
    </source>
</evidence>
<dbReference type="SUPFAM" id="SSF48371">
    <property type="entry name" value="ARM repeat"/>
    <property type="match status" value="1"/>
</dbReference>
<dbReference type="InterPro" id="IPR033337">
    <property type="entry name" value="TORTIFOLIA1/SINE1-2"/>
</dbReference>
<comment type="caution">
    <text evidence="3">The sequence shown here is derived from an EMBL/GenBank/DDBJ whole genome shotgun (WGS) entry which is preliminary data.</text>
</comment>
<keyword evidence="4" id="KW-1185">Reference proteome</keyword>
<evidence type="ECO:0000259" key="2">
    <source>
        <dbReference type="Pfam" id="PF24714"/>
    </source>
</evidence>